<feature type="region of interest" description="Disordered" evidence="1">
    <location>
        <begin position="384"/>
        <end position="409"/>
    </location>
</feature>
<keyword evidence="2" id="KW-0472">Membrane</keyword>
<protein>
    <submittedName>
        <fullName evidence="6 7">Uncharacterized protein LOC106178650</fullName>
    </submittedName>
</protein>
<gene>
    <name evidence="6 7" type="primary">LOC106178650</name>
</gene>
<feature type="domain" description="Shavenoid isoform B-like N-terminal" evidence="4">
    <location>
        <begin position="22"/>
        <end position="77"/>
    </location>
</feature>
<feature type="signal peptide" evidence="3">
    <location>
        <begin position="1"/>
        <end position="21"/>
    </location>
</feature>
<reference evidence="6 7" key="1">
    <citation type="submission" date="2025-04" db="UniProtKB">
        <authorList>
            <consortium name="RefSeq"/>
        </authorList>
    </citation>
    <scope>IDENTIFICATION</scope>
    <source>
        <tissue evidence="6 7">Gonads</tissue>
    </source>
</reference>
<feature type="region of interest" description="Disordered" evidence="1">
    <location>
        <begin position="477"/>
        <end position="566"/>
    </location>
</feature>
<feature type="compositionally biased region" description="Low complexity" evidence="1">
    <location>
        <begin position="932"/>
        <end position="947"/>
    </location>
</feature>
<evidence type="ECO:0000256" key="2">
    <source>
        <dbReference type="SAM" id="Phobius"/>
    </source>
</evidence>
<dbReference type="Proteomes" id="UP000085678">
    <property type="component" value="Unplaced"/>
</dbReference>
<feature type="compositionally biased region" description="Basic and acidic residues" evidence="1">
    <location>
        <begin position="921"/>
        <end position="931"/>
    </location>
</feature>
<feature type="compositionally biased region" description="Basic and acidic residues" evidence="1">
    <location>
        <begin position="654"/>
        <end position="676"/>
    </location>
</feature>
<feature type="compositionally biased region" description="Polar residues" evidence="1">
    <location>
        <begin position="694"/>
        <end position="706"/>
    </location>
</feature>
<evidence type="ECO:0000259" key="4">
    <source>
        <dbReference type="Pfam" id="PF23328"/>
    </source>
</evidence>
<evidence type="ECO:0000313" key="6">
    <source>
        <dbReference type="RefSeq" id="XP_013417375.1"/>
    </source>
</evidence>
<organism evidence="5 6">
    <name type="scientific">Lingula anatina</name>
    <name type="common">Brachiopod</name>
    <name type="synonym">Lingula unguis</name>
    <dbReference type="NCBI Taxonomy" id="7574"/>
    <lineage>
        <taxon>Eukaryota</taxon>
        <taxon>Metazoa</taxon>
        <taxon>Spiralia</taxon>
        <taxon>Lophotrochozoa</taxon>
        <taxon>Brachiopoda</taxon>
        <taxon>Linguliformea</taxon>
        <taxon>Lingulata</taxon>
        <taxon>Lingulida</taxon>
        <taxon>Linguloidea</taxon>
        <taxon>Lingulidae</taxon>
        <taxon>Lingula</taxon>
    </lineage>
</organism>
<keyword evidence="5" id="KW-1185">Reference proteome</keyword>
<feature type="region of interest" description="Disordered" evidence="1">
    <location>
        <begin position="789"/>
        <end position="879"/>
    </location>
</feature>
<dbReference type="GeneID" id="106178650"/>
<accession>A0A1S3K421</accession>
<feature type="region of interest" description="Disordered" evidence="1">
    <location>
        <begin position="641"/>
        <end position="777"/>
    </location>
</feature>
<proteinExistence type="predicted"/>
<dbReference type="PANTHER" id="PTHR39387:SF1">
    <property type="entry name" value="SHAVENOID, ISOFORM B"/>
    <property type="match status" value="1"/>
</dbReference>
<dbReference type="AlphaFoldDB" id="A0A1S3K421"/>
<feature type="compositionally biased region" description="Basic and acidic residues" evidence="1">
    <location>
        <begin position="838"/>
        <end position="854"/>
    </location>
</feature>
<keyword evidence="3" id="KW-0732">Signal</keyword>
<name>A0A1S3K421_LINAN</name>
<keyword evidence="2" id="KW-0812">Transmembrane</keyword>
<dbReference type="KEGG" id="lak:106178650"/>
<feature type="transmembrane region" description="Helical" evidence="2">
    <location>
        <begin position="217"/>
        <end position="242"/>
    </location>
</feature>
<feature type="region of interest" description="Disordered" evidence="1">
    <location>
        <begin position="914"/>
        <end position="961"/>
    </location>
</feature>
<dbReference type="RefSeq" id="XP_013417375.1">
    <property type="nucleotide sequence ID" value="XM_013561921.2"/>
</dbReference>
<dbReference type="InterPro" id="IPR057507">
    <property type="entry name" value="Sha_B-like_N"/>
</dbReference>
<feature type="compositionally biased region" description="Polar residues" evidence="1">
    <location>
        <begin position="736"/>
        <end position="758"/>
    </location>
</feature>
<sequence length="961" mass="105522">MPLLILKLLLVISVLVNKTNSITITRQLGQADIFTVPDCKQAICVAYQAEAYRTCECQCDSATPTYYESQEICISKLTECQDIYLKDRIDRIVPVVLPLTGQTVAPYVPLYRKDGSSLSPLGQYSCSLTSVLHLTNDGWITFSNPQSKVGFISYKNERDGNIYLQWKGDSELAAQVTGRLVKVAWECSQFTQEQCITVKITGTQDTEAMATLTNEQLILIISGIVAFVVLAIAVMVCVCVILHRNRKDKQKLINSTLSKEMFVLRSPGEYPTGSVGSAANPHNGDKIQLINGADTFPRVKTTHEKKYYKKGEQRVIERVTPDGQSVEGRTVYDVRHYYDSWHRMQNKFGSQYKAGVATVMRPEHHMALDNSELSSEAAANLANLWSGGPGSSGSSPERHQDGGVVNEGYIPYDGMAVSIPTSHHKESSPGHKSAALFQAPDDGLNSMSLEKVTSFSKDGTSAVTKCSKNHSTVEVSVDFSSDTSTMQSQDAAQKRQRQDRTPPPPAPLKPSLKKPSPAREEADTSTQVKVMADVHSSSQIEREEHRNASLRSNGHGRPWTDKKKDTDNRVAAAVAKINSKNSKNSKKDINSRNYVPERYDIPVTIIDLPDGNGDISVSPIQGNPGDDVPVTVIDLPDEQSSIFNDSNWSYSIEAENKDTPLQREQRKPKNHGDSKNQSDPGSPSWRPTVLGYPWTQTDSNDTSDSVQIGPGSMQRVMTSTPRRDAPSPPYEDMTPSFPQNSVTDTGVDNNDAPSSIETNDIAKPSLNNLDTSPDGAAIVPQQMTNHHEFNIPTSTAEIPARRSPVPAKKRKPQKKSIFNFKGGKKDKKEKQHKKGHGSKSDSKFDPSHADRVRISTDPSPVRSDQSSWMNPSPVPDPAGPVLVKRNGELIDRSYAPLAGRNSLSADELERYQAGVGIPPADMERDISEKRMPSSGKSSPSGSGKNKNLSFGVVEFIPNQNM</sequence>
<dbReference type="OrthoDB" id="6346242at2759"/>
<keyword evidence="2" id="KW-1133">Transmembrane helix</keyword>
<feature type="chain" id="PRO_5010288183" evidence="3">
    <location>
        <begin position="22"/>
        <end position="961"/>
    </location>
</feature>
<evidence type="ECO:0000313" key="5">
    <source>
        <dbReference type="Proteomes" id="UP000085678"/>
    </source>
</evidence>
<dbReference type="RefSeq" id="XP_023932166.1">
    <property type="nucleotide sequence ID" value="XM_024076398.1"/>
</dbReference>
<feature type="compositionally biased region" description="Polar residues" evidence="1">
    <location>
        <begin position="477"/>
        <end position="486"/>
    </location>
</feature>
<evidence type="ECO:0000313" key="7">
    <source>
        <dbReference type="RefSeq" id="XP_023932166.1"/>
    </source>
</evidence>
<feature type="compositionally biased region" description="Basic residues" evidence="1">
    <location>
        <begin position="822"/>
        <end position="837"/>
    </location>
</feature>
<dbReference type="PANTHER" id="PTHR39387">
    <property type="entry name" value="SHAVENOID, ISOFORM B"/>
    <property type="match status" value="1"/>
</dbReference>
<feature type="compositionally biased region" description="Polar residues" evidence="1">
    <location>
        <begin position="641"/>
        <end position="650"/>
    </location>
</feature>
<evidence type="ECO:0000256" key="3">
    <source>
        <dbReference type="SAM" id="SignalP"/>
    </source>
</evidence>
<dbReference type="GO" id="GO:0005938">
    <property type="term" value="C:cell cortex"/>
    <property type="evidence" value="ECO:0007669"/>
    <property type="project" value="TreeGrafter"/>
</dbReference>
<feature type="region of interest" description="Disordered" evidence="1">
    <location>
        <begin position="419"/>
        <end position="438"/>
    </location>
</feature>
<feature type="compositionally biased region" description="Polar residues" evidence="1">
    <location>
        <begin position="856"/>
        <end position="870"/>
    </location>
</feature>
<evidence type="ECO:0000256" key="1">
    <source>
        <dbReference type="SAM" id="MobiDB-lite"/>
    </source>
</evidence>
<dbReference type="Pfam" id="PF23328">
    <property type="entry name" value="Sha_B_N"/>
    <property type="match status" value="1"/>
</dbReference>